<gene>
    <name evidence="2" type="ORF">GCM10008967_26650</name>
</gene>
<reference evidence="3" key="1">
    <citation type="journal article" date="2019" name="Int. J. Syst. Evol. Microbiol.">
        <title>The Global Catalogue of Microorganisms (GCM) 10K type strain sequencing project: providing services to taxonomists for standard genome sequencing and annotation.</title>
        <authorList>
            <consortium name="The Broad Institute Genomics Platform"/>
            <consortium name="The Broad Institute Genome Sequencing Center for Infectious Disease"/>
            <person name="Wu L."/>
            <person name="Ma J."/>
        </authorList>
    </citation>
    <scope>NUCLEOTIDE SEQUENCE [LARGE SCALE GENOMIC DNA]</scope>
    <source>
        <strain evidence="3">JCM 9731</strain>
    </source>
</reference>
<dbReference type="InterPro" id="IPR037522">
    <property type="entry name" value="HD_GYP_dom"/>
</dbReference>
<dbReference type="PROSITE" id="PS51832">
    <property type="entry name" value="HD_GYP"/>
    <property type="match status" value="1"/>
</dbReference>
<comment type="caution">
    <text evidence="2">The sequence shown here is derived from an EMBL/GenBank/DDBJ whole genome shotgun (WGS) entry which is preliminary data.</text>
</comment>
<dbReference type="Proteomes" id="UP001500782">
    <property type="component" value="Unassembled WGS sequence"/>
</dbReference>
<name>A0ABP3G3G3_9BACI</name>
<keyword evidence="3" id="KW-1185">Reference proteome</keyword>
<evidence type="ECO:0000259" key="1">
    <source>
        <dbReference type="PROSITE" id="PS51832"/>
    </source>
</evidence>
<protein>
    <submittedName>
        <fullName evidence="2">HD-GYP domain-containing protein</fullName>
    </submittedName>
</protein>
<dbReference type="InterPro" id="IPR003607">
    <property type="entry name" value="HD/PDEase_dom"/>
</dbReference>
<organism evidence="2 3">
    <name type="scientific">Bacillus carboniphilus</name>
    <dbReference type="NCBI Taxonomy" id="86663"/>
    <lineage>
        <taxon>Bacteria</taxon>
        <taxon>Bacillati</taxon>
        <taxon>Bacillota</taxon>
        <taxon>Bacilli</taxon>
        <taxon>Bacillales</taxon>
        <taxon>Bacillaceae</taxon>
        <taxon>Bacillus</taxon>
    </lineage>
</organism>
<accession>A0ABP3G3G3</accession>
<evidence type="ECO:0000313" key="3">
    <source>
        <dbReference type="Proteomes" id="UP001500782"/>
    </source>
</evidence>
<dbReference type="EMBL" id="BAAADJ010000024">
    <property type="protein sequence ID" value="GAA0334535.1"/>
    <property type="molecule type" value="Genomic_DNA"/>
</dbReference>
<sequence length="357" mass="40449">MKVKVYDLIEGCIINKDVYSKSNHPIVLKRTVVNQEVLEVLEAFLIDEVEVEKLLENGDPFPNEGIGEETSISSEKTSFYTQYMSAVDLYKNEFKSWQAGSPIDILKIRDCIIPLFISFTKKPEELVMIHRYAKKQDYLYHHSVATGLISGFLAIKSNLPAGEAAQIAIAGILADCGLARVDQKVLKKLGKNTFEEKEEIKKHPLYSYKLIQNIPSIKDATKLAILQHHERLDGSGYPQRESANRIHKFSRVISIAAYYHEMCSGEGNFISLSPFKVVENMIEDSFGKFDLEIVQNLVRYVAGFSLGSTVKLNDGSIGDVMFVDSKAPLRPIIKIKKSEQLLDLRNNRKYFIDKIIH</sequence>
<proteinExistence type="predicted"/>
<dbReference type="SUPFAM" id="SSF109604">
    <property type="entry name" value="HD-domain/PDEase-like"/>
    <property type="match status" value="1"/>
</dbReference>
<dbReference type="RefSeq" id="WP_343799817.1">
    <property type="nucleotide sequence ID" value="NZ_BAAADJ010000024.1"/>
</dbReference>
<feature type="domain" description="HD-GYP" evidence="1">
    <location>
        <begin position="117"/>
        <end position="313"/>
    </location>
</feature>
<dbReference type="Pfam" id="PF13487">
    <property type="entry name" value="HD_5"/>
    <property type="match status" value="1"/>
</dbReference>
<dbReference type="PANTHER" id="PTHR43155:SF2">
    <property type="entry name" value="CYCLIC DI-GMP PHOSPHODIESTERASE PA4108"/>
    <property type="match status" value="1"/>
</dbReference>
<dbReference type="PANTHER" id="PTHR43155">
    <property type="entry name" value="CYCLIC DI-GMP PHOSPHODIESTERASE PA4108-RELATED"/>
    <property type="match status" value="1"/>
</dbReference>
<dbReference type="Gene3D" id="1.10.3210.10">
    <property type="entry name" value="Hypothetical protein af1432"/>
    <property type="match status" value="1"/>
</dbReference>
<evidence type="ECO:0000313" key="2">
    <source>
        <dbReference type="EMBL" id="GAA0334535.1"/>
    </source>
</evidence>
<dbReference type="CDD" id="cd00077">
    <property type="entry name" value="HDc"/>
    <property type="match status" value="1"/>
</dbReference>